<feature type="chain" id="PRO_5032438134" description="Endonuclease/exonuclease/phosphatase domain-containing protein" evidence="1">
    <location>
        <begin position="17"/>
        <end position="570"/>
    </location>
</feature>
<keyword evidence="4" id="KW-1185">Reference proteome</keyword>
<dbReference type="SUPFAM" id="SSF56219">
    <property type="entry name" value="DNase I-like"/>
    <property type="match status" value="1"/>
</dbReference>
<accession>A0A813W4Q2</accession>
<dbReference type="AlphaFoldDB" id="A0A813W4Q2"/>
<dbReference type="Gene3D" id="3.60.10.10">
    <property type="entry name" value="Endonuclease/exonuclease/phosphatase"/>
    <property type="match status" value="1"/>
</dbReference>
<comment type="caution">
    <text evidence="3">The sequence shown here is derived from an EMBL/GenBank/DDBJ whole genome shotgun (WGS) entry which is preliminary data.</text>
</comment>
<dbReference type="Pfam" id="PF14529">
    <property type="entry name" value="Exo_endo_phos_2"/>
    <property type="match status" value="1"/>
</dbReference>
<proteinExistence type="predicted"/>
<dbReference type="InterPro" id="IPR036691">
    <property type="entry name" value="Endo/exonu/phosph_ase_sf"/>
</dbReference>
<dbReference type="EMBL" id="CAJNOR010000251">
    <property type="protein sequence ID" value="CAF0855581.1"/>
    <property type="molecule type" value="Genomic_DNA"/>
</dbReference>
<evidence type="ECO:0000256" key="1">
    <source>
        <dbReference type="SAM" id="SignalP"/>
    </source>
</evidence>
<evidence type="ECO:0000313" key="3">
    <source>
        <dbReference type="EMBL" id="CAF0855581.1"/>
    </source>
</evidence>
<reference evidence="3" key="1">
    <citation type="submission" date="2021-02" db="EMBL/GenBank/DDBJ databases">
        <authorList>
            <person name="Nowell W R."/>
        </authorList>
    </citation>
    <scope>NUCLEOTIDE SEQUENCE</scope>
</reference>
<feature type="non-terminal residue" evidence="3">
    <location>
        <position position="1"/>
    </location>
</feature>
<dbReference type="InterPro" id="IPR005135">
    <property type="entry name" value="Endo/exonuclease/phosphatase"/>
</dbReference>
<protein>
    <recommendedName>
        <fullName evidence="2">Endonuclease/exonuclease/phosphatase domain-containing protein</fullName>
    </recommendedName>
</protein>
<dbReference type="GO" id="GO:0003824">
    <property type="term" value="F:catalytic activity"/>
    <property type="evidence" value="ECO:0007669"/>
    <property type="project" value="InterPro"/>
</dbReference>
<feature type="signal peptide" evidence="1">
    <location>
        <begin position="1"/>
        <end position="16"/>
    </location>
</feature>
<name>A0A813W4Q2_ADIRI</name>
<evidence type="ECO:0000259" key="2">
    <source>
        <dbReference type="Pfam" id="PF14529"/>
    </source>
</evidence>
<gene>
    <name evidence="3" type="ORF">XAT740_LOCUS5709</name>
</gene>
<keyword evidence="1" id="KW-0732">Signal</keyword>
<dbReference type="Proteomes" id="UP000663828">
    <property type="component" value="Unassembled WGS sequence"/>
</dbReference>
<evidence type="ECO:0000313" key="4">
    <source>
        <dbReference type="Proteomes" id="UP000663828"/>
    </source>
</evidence>
<feature type="domain" description="Endonuclease/exonuclease/phosphatase" evidence="2">
    <location>
        <begin position="413"/>
        <end position="490"/>
    </location>
</feature>
<sequence length="570" mass="64370">MIRFLCFFVLFTVVSARGILGALMQGDIEHFNGTISLPNAMEENEESSSSDYSRQRSFAGVTINTNIFTLFYYKNSQIYVYNTLANENKYPNDPSRWIFYYIPIMAPFRTVSDTTWAWSIENEVRVNLMLGDREVEETAREAIAKKFDMKTGEYAKYWDIAPLMIESLTAFVVKGSSSPIAGVQPYHAVHPNSLNMIFRFPCSTSTNARDVARLIANGEYDIEIAFHFDGFKQTSTSLVSITAEQLKSITSKTTADGGNSDAKYIHRSQTSKFVGTYITNVKKLIYSESSSVDTQSLSKGLEDQFISLLQQGKAIKKHQAYYNCEGLRTHTEDLDILLHEYTLQIVVLTGVGSMVKSLPNIPEYYWHGQKGTNSFGGVAILIHNSINSKVVAKRDNFLVVELELGTNEILLGAVYVPPENKLPLDSFEIFKDRKFFLFGDFNAKHTSWDCKKNNGCGIILKEWIEKNGYEGIFPSVPTSKRSDAIIDFGIGYSSIGWSHEGIYVDEQSGFTPNRRLQTRILTICEDIRLTIAAPNRPMLGIFVDFKSAFVKMWHPVLLTNLIKLDMPLNL</sequence>
<organism evidence="3 4">
    <name type="scientific">Adineta ricciae</name>
    <name type="common">Rotifer</name>
    <dbReference type="NCBI Taxonomy" id="249248"/>
    <lineage>
        <taxon>Eukaryota</taxon>
        <taxon>Metazoa</taxon>
        <taxon>Spiralia</taxon>
        <taxon>Gnathifera</taxon>
        <taxon>Rotifera</taxon>
        <taxon>Eurotatoria</taxon>
        <taxon>Bdelloidea</taxon>
        <taxon>Adinetida</taxon>
        <taxon>Adinetidae</taxon>
        <taxon>Adineta</taxon>
    </lineage>
</organism>